<accession>A0A7Y0QGT4</accession>
<protein>
    <recommendedName>
        <fullName evidence="5">TrbL/VirB6 plasmid conjugal transfer protein</fullName>
    </recommendedName>
</protein>
<dbReference type="AlphaFoldDB" id="A0A7Y0QGT4"/>
<gene>
    <name evidence="3" type="ORF">HIR71_03030</name>
</gene>
<proteinExistence type="predicted"/>
<keyword evidence="2" id="KW-0812">Transmembrane</keyword>
<dbReference type="EMBL" id="JABCJJ010000003">
    <property type="protein sequence ID" value="NMR19199.1"/>
    <property type="molecule type" value="Genomic_DNA"/>
</dbReference>
<sequence>MPVSALDPCAVPLSPACAAGAVTGSVQTAASDYMLGGLGRAFLDAAEQVAQASYRSLDETTGIDLTAAWFRGNVAVIAAVALPVVVGLFVVQVLTSVLRREPGGLARAVVGVGKALVGSALALAVTQLALSAVDGICAFIAASADTTVSAAVSRFFDFVAMSTVLGPGLQLVVGFLLIVGLIALWGVMVFRKAALLLIAVFAPIAFAGSAWDQTRIWTRRWLEIVAALVFCKVAIVVVFVVGASAFAGVGPTTTGQTTAPAAGQGLSDVLVGLLLLSIAVLAPWLTWRFLHWSGMEAAAVMNSAVAASPVTTGARTAGRSGMHLAQQIGTSKLIGSIGSTKAARPPQLPVNGAAGGVRGGEPR</sequence>
<feature type="transmembrane region" description="Helical" evidence="2">
    <location>
        <begin position="164"/>
        <end position="187"/>
    </location>
</feature>
<evidence type="ECO:0008006" key="5">
    <source>
        <dbReference type="Google" id="ProtNLM"/>
    </source>
</evidence>
<keyword evidence="4" id="KW-1185">Reference proteome</keyword>
<dbReference type="Proteomes" id="UP000562124">
    <property type="component" value="Unassembled WGS sequence"/>
</dbReference>
<feature type="compositionally biased region" description="Gly residues" evidence="1">
    <location>
        <begin position="353"/>
        <end position="363"/>
    </location>
</feature>
<keyword evidence="2" id="KW-1133">Transmembrane helix</keyword>
<feature type="transmembrane region" description="Helical" evidence="2">
    <location>
        <begin position="74"/>
        <end position="98"/>
    </location>
</feature>
<reference evidence="3 4" key="1">
    <citation type="submission" date="2020-04" db="EMBL/GenBank/DDBJ databases">
        <title>Sequencing and Assembly of C. fimi.</title>
        <authorList>
            <person name="Ramsey A.R."/>
        </authorList>
    </citation>
    <scope>NUCLEOTIDE SEQUENCE [LARGE SCALE GENOMIC DNA]</scope>
    <source>
        <strain evidence="3 4">SB</strain>
    </source>
</reference>
<feature type="transmembrane region" description="Helical" evidence="2">
    <location>
        <begin position="224"/>
        <end position="249"/>
    </location>
</feature>
<evidence type="ECO:0000256" key="2">
    <source>
        <dbReference type="SAM" id="Phobius"/>
    </source>
</evidence>
<feature type="transmembrane region" description="Helical" evidence="2">
    <location>
        <begin position="105"/>
        <end position="126"/>
    </location>
</feature>
<keyword evidence="2" id="KW-0472">Membrane</keyword>
<organism evidence="3 4">
    <name type="scientific">Cellulomonas fimi</name>
    <dbReference type="NCBI Taxonomy" id="1708"/>
    <lineage>
        <taxon>Bacteria</taxon>
        <taxon>Bacillati</taxon>
        <taxon>Actinomycetota</taxon>
        <taxon>Actinomycetes</taxon>
        <taxon>Micrococcales</taxon>
        <taxon>Cellulomonadaceae</taxon>
        <taxon>Cellulomonas</taxon>
    </lineage>
</organism>
<evidence type="ECO:0000313" key="3">
    <source>
        <dbReference type="EMBL" id="NMR19199.1"/>
    </source>
</evidence>
<dbReference type="RefSeq" id="WP_169323317.1">
    <property type="nucleotide sequence ID" value="NZ_JABCJJ010000003.1"/>
</dbReference>
<feature type="region of interest" description="Disordered" evidence="1">
    <location>
        <begin position="340"/>
        <end position="363"/>
    </location>
</feature>
<evidence type="ECO:0000256" key="1">
    <source>
        <dbReference type="SAM" id="MobiDB-lite"/>
    </source>
</evidence>
<feature type="transmembrane region" description="Helical" evidence="2">
    <location>
        <begin position="269"/>
        <end position="287"/>
    </location>
</feature>
<comment type="caution">
    <text evidence="3">The sequence shown here is derived from an EMBL/GenBank/DDBJ whole genome shotgun (WGS) entry which is preliminary data.</text>
</comment>
<evidence type="ECO:0000313" key="4">
    <source>
        <dbReference type="Proteomes" id="UP000562124"/>
    </source>
</evidence>
<feature type="transmembrane region" description="Helical" evidence="2">
    <location>
        <begin position="193"/>
        <end position="212"/>
    </location>
</feature>
<name>A0A7Y0QGT4_CELFI</name>